<protein>
    <submittedName>
        <fullName evidence="1">Uncharacterized protein</fullName>
    </submittedName>
</protein>
<sequence>MNRAIRSLSAQVICESLESESASEGCFDVFSTAEVGEYQSFGPSKGYESSEDEEEINQFFEKDAPIFHVRHPQCYNPRY</sequence>
<dbReference type="Proteomes" id="UP000030780">
    <property type="component" value="Unassembled WGS sequence"/>
</dbReference>
<gene>
    <name evidence="1" type="ORF">KM1_259780</name>
</gene>
<name>M7WB62_ENTHI</name>
<dbReference type="EMBL" id="KB637767">
    <property type="protein sequence ID" value="EMS15141.1"/>
    <property type="molecule type" value="Genomic_DNA"/>
</dbReference>
<organism evidence="1 2">
    <name type="scientific">Entamoeba histolytica HM-3:IMSS</name>
    <dbReference type="NCBI Taxonomy" id="885315"/>
    <lineage>
        <taxon>Eukaryota</taxon>
        <taxon>Amoebozoa</taxon>
        <taxon>Evosea</taxon>
        <taxon>Archamoebae</taxon>
        <taxon>Mastigamoebida</taxon>
        <taxon>Entamoebidae</taxon>
        <taxon>Entamoeba</taxon>
    </lineage>
</organism>
<accession>M7WB62</accession>
<dbReference type="VEuPathDB" id="AmoebaDB:KM1_259780"/>
<reference evidence="1 2" key="1">
    <citation type="submission" date="2013-01" db="EMBL/GenBank/DDBJ databases">
        <authorList>
            <person name="Inman J."/>
            <person name="Zafar N."/>
            <person name="Lorenzi H."/>
            <person name="Caler E."/>
        </authorList>
    </citation>
    <scope>NUCLEOTIDE SEQUENCE [LARGE SCALE GENOMIC DNA]</scope>
    <source>
        <strain evidence="1 2">HM-3:IMSS</strain>
    </source>
</reference>
<dbReference type="AlphaFoldDB" id="M7WB62"/>
<evidence type="ECO:0000313" key="2">
    <source>
        <dbReference type="Proteomes" id="UP000030780"/>
    </source>
</evidence>
<proteinExistence type="predicted"/>
<evidence type="ECO:0000313" key="1">
    <source>
        <dbReference type="EMBL" id="EMS15141.1"/>
    </source>
</evidence>